<dbReference type="OrthoDB" id="112290at2"/>
<dbReference type="RefSeq" id="WP_115750326.1">
    <property type="nucleotide sequence ID" value="NZ_PIOD01000014.1"/>
</dbReference>
<sequence>MITKEKALLTKDDFHNRPDLPSWLYKEYETFHNTVTDKTFPCYFGMGAELKGELRYAYINQDDWSNLPSAVKGFLDLFKLPNYKRHGLFVFVEPFKQEGALEDYRRQFWDILQYLHEADEVEWTEDKPRDPEHYLWDFQFNGEPIFVFGNAPAYKKRKTRHLGNAMVLGFQPRKIFKGLEGTEKGGIMSRERVRKRVEAWDQLPKHPDIGHFGDPTHNEWKQFFIGDDIEPIQGKCPFHHKSRPKK</sequence>
<dbReference type="EMBL" id="PIOD01000014">
    <property type="protein sequence ID" value="RDW17315.1"/>
    <property type="molecule type" value="Genomic_DNA"/>
</dbReference>
<keyword evidence="2" id="KW-1185">Reference proteome</keyword>
<accession>A0A3D8PQK7</accession>
<reference evidence="2" key="1">
    <citation type="submission" date="2017-11" db="EMBL/GenBank/DDBJ databases">
        <authorList>
            <person name="Zhu W."/>
        </authorList>
    </citation>
    <scope>NUCLEOTIDE SEQUENCE [LARGE SCALE GENOMIC DNA]</scope>
    <source>
        <strain evidence="2">CAU 1051</strain>
    </source>
</reference>
<name>A0A3D8PQK7_9BACI</name>
<evidence type="ECO:0000313" key="2">
    <source>
        <dbReference type="Proteomes" id="UP000256520"/>
    </source>
</evidence>
<dbReference type="InterPro" id="IPR014988">
    <property type="entry name" value="Uncharacterised_YqcI/YcgG"/>
</dbReference>
<gene>
    <name evidence="1" type="ORF">CWR45_13065</name>
</gene>
<organism evidence="1 2">
    <name type="scientific">Oceanobacillus chungangensis</name>
    <dbReference type="NCBI Taxonomy" id="1229152"/>
    <lineage>
        <taxon>Bacteria</taxon>
        <taxon>Bacillati</taxon>
        <taxon>Bacillota</taxon>
        <taxon>Bacilli</taxon>
        <taxon>Bacillales</taxon>
        <taxon>Bacillaceae</taxon>
        <taxon>Oceanobacillus</taxon>
    </lineage>
</organism>
<evidence type="ECO:0000313" key="1">
    <source>
        <dbReference type="EMBL" id="RDW17315.1"/>
    </source>
</evidence>
<dbReference type="Pfam" id="PF08892">
    <property type="entry name" value="YqcI_YcgG"/>
    <property type="match status" value="1"/>
</dbReference>
<dbReference type="PANTHER" id="PTHR40045">
    <property type="entry name" value="YCGG FAMILY PROTEIN"/>
    <property type="match status" value="1"/>
</dbReference>
<dbReference type="Proteomes" id="UP000256520">
    <property type="component" value="Unassembled WGS sequence"/>
</dbReference>
<comment type="caution">
    <text evidence="1">The sequence shown here is derived from an EMBL/GenBank/DDBJ whole genome shotgun (WGS) entry which is preliminary data.</text>
</comment>
<dbReference type="AlphaFoldDB" id="A0A3D8PQK7"/>
<proteinExistence type="predicted"/>
<protein>
    <submittedName>
        <fullName evidence="1">YqcI/YcgG family protein</fullName>
    </submittedName>
</protein>
<dbReference type="PANTHER" id="PTHR40045:SF1">
    <property type="entry name" value="YQCI_YCGG FAMILY PROTEIN"/>
    <property type="match status" value="1"/>
</dbReference>